<sequence>MIYVHPSIENSSIYNRPCAHVSPVGHILAPLLDKSTKGVLNTNVISEEGDLGYYIRAEKTLTRSASIGGKKAHFNIDEASLREVPQNRVLAKKCSAVQRTATALAGANSLKLLPRVYSKPPALSTHQNISNSTAMMTRGKGRSRDRAAKKARKQRLDTQPETPEEIEEKRKRDQAAAKKRRAASNDPPPSISASQRTGTCDTGKAAIGNTWDKPVAEKKRGKRRSRRGKGDRARKAQKRKRNRAAKAAREASETNTKRNAQFVLTSDGPLSPSVESDPEIRPIQESVMNVVTHEGASTIVLPCRPSSTILESRPVLIDISGYRGNGEHKTPALTPLRHLRRLASLIPRQVSSPPNRGSTVEDWRNRNDYQSWLNRKWLVRLVRLVRVAGVVLAITDAARLLAPLLGLVQICVVHMLSLVVKCKGQAGC</sequence>
<feature type="compositionally biased region" description="Basic residues" evidence="1">
    <location>
        <begin position="235"/>
        <end position="246"/>
    </location>
</feature>
<feature type="region of interest" description="Disordered" evidence="1">
    <location>
        <begin position="121"/>
        <end position="278"/>
    </location>
</feature>
<protein>
    <submittedName>
        <fullName evidence="2">Uncharacterized protein</fullName>
    </submittedName>
</protein>
<reference evidence="2 3" key="1">
    <citation type="submission" date="2016-04" db="EMBL/GenBank/DDBJ databases">
        <title>A degradative enzymes factory behind the ericoid mycorrhizal symbiosis.</title>
        <authorList>
            <consortium name="DOE Joint Genome Institute"/>
            <person name="Martino E."/>
            <person name="Morin E."/>
            <person name="Grelet G."/>
            <person name="Kuo A."/>
            <person name="Kohler A."/>
            <person name="Daghino S."/>
            <person name="Barry K."/>
            <person name="Choi C."/>
            <person name="Cichocki N."/>
            <person name="Clum A."/>
            <person name="Copeland A."/>
            <person name="Hainaut M."/>
            <person name="Haridas S."/>
            <person name="Labutti K."/>
            <person name="Lindquist E."/>
            <person name="Lipzen A."/>
            <person name="Khouja H.-R."/>
            <person name="Murat C."/>
            <person name="Ohm R."/>
            <person name="Olson A."/>
            <person name="Spatafora J."/>
            <person name="Veneault-Fourrey C."/>
            <person name="Henrissat B."/>
            <person name="Grigoriev I."/>
            <person name="Martin F."/>
            <person name="Perotto S."/>
        </authorList>
    </citation>
    <scope>NUCLEOTIDE SEQUENCE [LARGE SCALE GENOMIC DNA]</scope>
    <source>
        <strain evidence="2 3">E</strain>
    </source>
</reference>
<organism evidence="2 3">
    <name type="scientific">Hyaloscypha bicolor E</name>
    <dbReference type="NCBI Taxonomy" id="1095630"/>
    <lineage>
        <taxon>Eukaryota</taxon>
        <taxon>Fungi</taxon>
        <taxon>Dikarya</taxon>
        <taxon>Ascomycota</taxon>
        <taxon>Pezizomycotina</taxon>
        <taxon>Leotiomycetes</taxon>
        <taxon>Helotiales</taxon>
        <taxon>Hyaloscyphaceae</taxon>
        <taxon>Hyaloscypha</taxon>
        <taxon>Hyaloscypha bicolor</taxon>
    </lineage>
</organism>
<accession>A0A2J6TSC3</accession>
<evidence type="ECO:0000256" key="1">
    <source>
        <dbReference type="SAM" id="MobiDB-lite"/>
    </source>
</evidence>
<dbReference type="AlphaFoldDB" id="A0A2J6TSC3"/>
<keyword evidence="3" id="KW-1185">Reference proteome</keyword>
<dbReference type="GeneID" id="36590480"/>
<feature type="compositionally biased region" description="Polar residues" evidence="1">
    <location>
        <begin position="191"/>
        <end position="200"/>
    </location>
</feature>
<dbReference type="OrthoDB" id="10528319at2759"/>
<feature type="compositionally biased region" description="Basic and acidic residues" evidence="1">
    <location>
        <begin position="247"/>
        <end position="256"/>
    </location>
</feature>
<proteinExistence type="predicted"/>
<name>A0A2J6TSC3_9HELO</name>
<feature type="compositionally biased region" description="Polar residues" evidence="1">
    <location>
        <begin position="124"/>
        <end position="135"/>
    </location>
</feature>
<dbReference type="EMBL" id="KZ613745">
    <property type="protein sequence ID" value="PMD65921.1"/>
    <property type="molecule type" value="Genomic_DNA"/>
</dbReference>
<dbReference type="InParanoid" id="A0A2J6TSC3"/>
<dbReference type="RefSeq" id="XP_024742825.1">
    <property type="nucleotide sequence ID" value="XM_024882403.1"/>
</dbReference>
<gene>
    <name evidence="2" type="ORF">K444DRAFT_624461</name>
</gene>
<evidence type="ECO:0000313" key="2">
    <source>
        <dbReference type="EMBL" id="PMD65921.1"/>
    </source>
</evidence>
<evidence type="ECO:0000313" key="3">
    <source>
        <dbReference type="Proteomes" id="UP000235371"/>
    </source>
</evidence>
<feature type="compositionally biased region" description="Basic and acidic residues" evidence="1">
    <location>
        <begin position="142"/>
        <end position="158"/>
    </location>
</feature>
<feature type="compositionally biased region" description="Basic and acidic residues" evidence="1">
    <location>
        <begin position="167"/>
        <end position="176"/>
    </location>
</feature>
<dbReference type="Proteomes" id="UP000235371">
    <property type="component" value="Unassembled WGS sequence"/>
</dbReference>